<dbReference type="Proteomes" id="UP000632222">
    <property type="component" value="Unassembled WGS sequence"/>
</dbReference>
<evidence type="ECO:0000259" key="1">
    <source>
        <dbReference type="PROSITE" id="PS51186"/>
    </source>
</evidence>
<dbReference type="PANTHER" id="PTHR43610:SF1">
    <property type="entry name" value="N-ACETYLTRANSFERASE DOMAIN-CONTAINING PROTEIN"/>
    <property type="match status" value="1"/>
</dbReference>
<dbReference type="PANTHER" id="PTHR43610">
    <property type="entry name" value="BLL6696 PROTEIN"/>
    <property type="match status" value="1"/>
</dbReference>
<keyword evidence="3" id="KW-1185">Reference proteome</keyword>
<dbReference type="PROSITE" id="PS51186">
    <property type="entry name" value="GNAT"/>
    <property type="match status" value="1"/>
</dbReference>
<comment type="caution">
    <text evidence="2">The sequence shown here is derived from an EMBL/GenBank/DDBJ whole genome shotgun (WGS) entry which is preliminary data.</text>
</comment>
<gene>
    <name evidence="2" type="ORF">GCM10008938_24750</name>
</gene>
<reference evidence="3" key="1">
    <citation type="journal article" date="2019" name="Int. J. Syst. Evol. Microbiol.">
        <title>The Global Catalogue of Microorganisms (GCM) 10K type strain sequencing project: providing services to taxonomists for standard genome sequencing and annotation.</title>
        <authorList>
            <consortium name="The Broad Institute Genomics Platform"/>
            <consortium name="The Broad Institute Genome Sequencing Center for Infectious Disease"/>
            <person name="Wu L."/>
            <person name="Ma J."/>
        </authorList>
    </citation>
    <scope>NUCLEOTIDE SEQUENCE [LARGE SCALE GENOMIC DNA]</scope>
    <source>
        <strain evidence="3">JCM 14370</strain>
    </source>
</reference>
<name>A0ABQ2D050_9DEIO</name>
<evidence type="ECO:0000313" key="3">
    <source>
        <dbReference type="Proteomes" id="UP000632222"/>
    </source>
</evidence>
<dbReference type="Pfam" id="PF13302">
    <property type="entry name" value="Acetyltransf_3"/>
    <property type="match status" value="1"/>
</dbReference>
<dbReference type="InterPro" id="IPR000182">
    <property type="entry name" value="GNAT_dom"/>
</dbReference>
<feature type="domain" description="N-acetyltransferase" evidence="1">
    <location>
        <begin position="15"/>
        <end position="177"/>
    </location>
</feature>
<dbReference type="EMBL" id="BMOD01000008">
    <property type="protein sequence ID" value="GGJ37698.1"/>
    <property type="molecule type" value="Genomic_DNA"/>
</dbReference>
<evidence type="ECO:0000313" key="2">
    <source>
        <dbReference type="EMBL" id="GGJ37698.1"/>
    </source>
</evidence>
<dbReference type="SUPFAM" id="SSF55729">
    <property type="entry name" value="Acyl-CoA N-acyltransferases (Nat)"/>
    <property type="match status" value="1"/>
</dbReference>
<organism evidence="2 3">
    <name type="scientific">Deinococcus roseus</name>
    <dbReference type="NCBI Taxonomy" id="392414"/>
    <lineage>
        <taxon>Bacteria</taxon>
        <taxon>Thermotogati</taxon>
        <taxon>Deinococcota</taxon>
        <taxon>Deinococci</taxon>
        <taxon>Deinococcales</taxon>
        <taxon>Deinococcaceae</taxon>
        <taxon>Deinococcus</taxon>
    </lineage>
</organism>
<protein>
    <submittedName>
        <fullName evidence="2">N-acetyltransferase</fullName>
    </submittedName>
</protein>
<accession>A0ABQ2D050</accession>
<dbReference type="InterPro" id="IPR016181">
    <property type="entry name" value="Acyl_CoA_acyltransferase"/>
</dbReference>
<sequence>MQTWIQPVTLTGAHVILRPLEEQDLPALYQTLSPGLLKWFSVRGLNGEGNISFEDFVTSYQQLLQQRVVFATCRKDSGEVVGNTSYLTIEPAHRGLEIGGTWIRKDQQGTLVNPEAKYLMLRHAFESLQAIRVSLKTHHLNTQSQRAIEKLGAQKEGILRNHIIMSDGSYRHSVMYSILDSEWPEVKRKLEERVYAGGRGLRAEG</sequence>
<proteinExistence type="predicted"/>
<dbReference type="Gene3D" id="3.40.630.30">
    <property type="match status" value="1"/>
</dbReference>
<dbReference type="RefSeq" id="WP_189003000.1">
    <property type="nucleotide sequence ID" value="NZ_BMOD01000008.1"/>
</dbReference>